<dbReference type="AlphaFoldDB" id="A0A9X5E3U5"/>
<evidence type="ECO:0000313" key="3">
    <source>
        <dbReference type="EMBL" id="NHC34293.1"/>
    </source>
</evidence>
<name>A0A9X5E3U5_9CYAN</name>
<gene>
    <name evidence="3" type="ORF">QH73_0006410</name>
</gene>
<dbReference type="InterPro" id="IPR041677">
    <property type="entry name" value="DNA2/NAM7_AAA_11"/>
</dbReference>
<organism evidence="3 4">
    <name type="scientific">Scytonema millei VB511283</name>
    <dbReference type="NCBI Taxonomy" id="1245923"/>
    <lineage>
        <taxon>Bacteria</taxon>
        <taxon>Bacillati</taxon>
        <taxon>Cyanobacteriota</taxon>
        <taxon>Cyanophyceae</taxon>
        <taxon>Nostocales</taxon>
        <taxon>Scytonemataceae</taxon>
        <taxon>Scytonema</taxon>
    </lineage>
</organism>
<reference evidence="3 4" key="1">
    <citation type="journal article" date="2015" name="Genome Announc.">
        <title>Draft Genome Sequence of the Terrestrial Cyanobacterium Scytonema millei VB511283, Isolated from Eastern India.</title>
        <authorList>
            <person name="Sen D."/>
            <person name="Chandrababunaidu M.M."/>
            <person name="Singh D."/>
            <person name="Sanghi N."/>
            <person name="Ghorai A."/>
            <person name="Mishra G.P."/>
            <person name="Madduluri M."/>
            <person name="Adhikary S.P."/>
            <person name="Tripathy S."/>
        </authorList>
    </citation>
    <scope>NUCLEOTIDE SEQUENCE [LARGE SCALE GENOMIC DNA]</scope>
    <source>
        <strain evidence="3 4">VB511283</strain>
    </source>
</reference>
<protein>
    <submittedName>
        <fullName evidence="3">AAA family ATPase</fullName>
    </submittedName>
</protein>
<dbReference type="Pfam" id="PF13086">
    <property type="entry name" value="AAA_11"/>
    <property type="match status" value="1"/>
</dbReference>
<dbReference type="InterPro" id="IPR027417">
    <property type="entry name" value="P-loop_NTPase"/>
</dbReference>
<dbReference type="SUPFAM" id="SSF52540">
    <property type="entry name" value="P-loop containing nucleoside triphosphate hydrolases"/>
    <property type="match status" value="1"/>
</dbReference>
<feature type="domain" description="DNA2/NAM7 helicase helicase" evidence="2">
    <location>
        <begin position="163"/>
        <end position="390"/>
    </location>
</feature>
<dbReference type="Proteomes" id="UP000031532">
    <property type="component" value="Unassembled WGS sequence"/>
</dbReference>
<evidence type="ECO:0000256" key="1">
    <source>
        <dbReference type="SAM" id="Coils"/>
    </source>
</evidence>
<evidence type="ECO:0000313" key="4">
    <source>
        <dbReference type="Proteomes" id="UP000031532"/>
    </source>
</evidence>
<dbReference type="EMBL" id="JTJC03000001">
    <property type="protein sequence ID" value="NHC34293.1"/>
    <property type="molecule type" value="Genomic_DNA"/>
</dbReference>
<keyword evidence="4" id="KW-1185">Reference proteome</keyword>
<dbReference type="PANTHER" id="PTHR43788">
    <property type="entry name" value="DNA2/NAM7 HELICASE FAMILY MEMBER"/>
    <property type="match status" value="1"/>
</dbReference>
<feature type="coiled-coil region" evidence="1">
    <location>
        <begin position="267"/>
        <end position="325"/>
    </location>
</feature>
<comment type="caution">
    <text evidence="3">The sequence shown here is derived from an EMBL/GenBank/DDBJ whole genome shotgun (WGS) entry which is preliminary data.</text>
</comment>
<evidence type="ECO:0000259" key="2">
    <source>
        <dbReference type="Pfam" id="PF13086"/>
    </source>
</evidence>
<keyword evidence="1" id="KW-0175">Coiled coil</keyword>
<accession>A0A9X5E3U5</accession>
<sequence length="434" mass="48519">MFEKYLLQFQSALNDEIRALRKSGGQKTFLSDGCYLGKRLDRYVYSFTADTELRFPDDTPVDLEYRGKKYKGTIVSIEGFELILGLENHLGDAIATAILFTAPWFLLEELKKRLEEVKNLKSANVSLALKLLGKTSESIPATSSQAHKILNKLEQQLGKPIEYNENQLLAIDKILSQNVSFIWGPPGTGKTKTLGMAVATLVQAGESVLVVAHSNAAVDVAMLSVAQYLQASPVYKNGLVLRYGVTNLSSLDRFPQLHVRGVLEQHNPALSSQIEQLEKQKKSLVRQSRNEKLSDLQRQQLKTQIALVKQKLQPLKEQLKEKEAELIRQANVVGCTLSKAAIAQEVHQRRFDAVVIDEASMAYIPHCAFISTLARRRVAVFGDFRQLGPISQADTEAAREWLQQDIFNEAGITASVKRGCTDPILVLLKIQYRK</sequence>
<dbReference type="OrthoDB" id="9757917at2"/>
<dbReference type="PANTHER" id="PTHR43788:SF8">
    <property type="entry name" value="DNA-BINDING PROTEIN SMUBP-2"/>
    <property type="match status" value="1"/>
</dbReference>
<dbReference type="RefSeq" id="WP_039715664.1">
    <property type="nucleotide sequence ID" value="NZ_JTJC03000001.1"/>
</dbReference>
<dbReference type="GO" id="GO:0043139">
    <property type="term" value="F:5'-3' DNA helicase activity"/>
    <property type="evidence" value="ECO:0007669"/>
    <property type="project" value="TreeGrafter"/>
</dbReference>
<dbReference type="InterPro" id="IPR050534">
    <property type="entry name" value="Coronavir_polyprotein_1ab"/>
</dbReference>
<dbReference type="Gene3D" id="3.40.50.300">
    <property type="entry name" value="P-loop containing nucleotide triphosphate hydrolases"/>
    <property type="match status" value="1"/>
</dbReference>
<proteinExistence type="predicted"/>